<protein>
    <submittedName>
        <fullName evidence="6">Alpha-1,3-fucosyltransferase</fullName>
    </submittedName>
</protein>
<dbReference type="RefSeq" id="WP_023946828.1">
    <property type="nucleotide sequence ID" value="NZ_BASD01000004.1"/>
</dbReference>
<evidence type="ECO:0000256" key="2">
    <source>
        <dbReference type="ARBA" id="ARBA00022676"/>
    </source>
</evidence>
<accession>T1CZE9</accession>
<dbReference type="EMBL" id="BASD01000004">
    <property type="protein sequence ID" value="GAD18316.1"/>
    <property type="molecule type" value="Genomic_DNA"/>
</dbReference>
<dbReference type="InterPro" id="IPR001503">
    <property type="entry name" value="Glyco_trans_10"/>
</dbReference>
<dbReference type="InterPro" id="IPR041058">
    <property type="entry name" value="FucT_N"/>
</dbReference>
<organism evidence="6 7">
    <name type="scientific">Helicobacter fennelliae MRY12-0050</name>
    <dbReference type="NCBI Taxonomy" id="1325130"/>
    <lineage>
        <taxon>Bacteria</taxon>
        <taxon>Pseudomonadati</taxon>
        <taxon>Campylobacterota</taxon>
        <taxon>Epsilonproteobacteria</taxon>
        <taxon>Campylobacterales</taxon>
        <taxon>Helicobacteraceae</taxon>
        <taxon>Helicobacter</taxon>
    </lineage>
</organism>
<reference evidence="6 7" key="1">
    <citation type="journal article" date="2013" name="Genome Announc.">
        <title>Draft Genome Sequence of Helicobacter fennelliae Strain MRY12-0050, Isolated from a Bacteremia Patient.</title>
        <authorList>
            <person name="Rimbara E."/>
            <person name="Matsui M."/>
            <person name="Mori S."/>
            <person name="Suzuki S."/>
            <person name="Suzuki M."/>
            <person name="Kim H."/>
            <person name="Sekizuka T."/>
            <person name="Kuroda M."/>
            <person name="Shibayama K."/>
        </authorList>
    </citation>
    <scope>NUCLEOTIDE SEQUENCE [LARGE SCALE GENOMIC DNA]</scope>
    <source>
        <strain evidence="6 7">MRY12-0050</strain>
    </source>
</reference>
<dbReference type="Gene3D" id="3.40.50.11660">
    <property type="entry name" value="Glycosyl transferase family 10, C-terminal domain"/>
    <property type="match status" value="1"/>
</dbReference>
<evidence type="ECO:0000313" key="7">
    <source>
        <dbReference type="Proteomes" id="UP000018143"/>
    </source>
</evidence>
<keyword evidence="2 6" id="KW-0328">Glycosyltransferase</keyword>
<keyword evidence="7" id="KW-1185">Reference proteome</keyword>
<dbReference type="PANTHER" id="PTHR11929">
    <property type="entry name" value="ALPHA- 1,3 -FUCOSYLTRANSFERASE"/>
    <property type="match status" value="1"/>
</dbReference>
<feature type="domain" description="Alpha-(1,3)-fucosyltransferase FucT N-terminal" evidence="5">
    <location>
        <begin position="23"/>
        <end position="104"/>
    </location>
</feature>
<dbReference type="InterPro" id="IPR055270">
    <property type="entry name" value="Glyco_tran_10_C"/>
</dbReference>
<dbReference type="Pfam" id="PF18025">
    <property type="entry name" value="FucT_N"/>
    <property type="match status" value="1"/>
</dbReference>
<dbReference type="Proteomes" id="UP000018143">
    <property type="component" value="Unassembled WGS sequence"/>
</dbReference>
<feature type="domain" description="Fucosyltransferase C-terminal" evidence="4">
    <location>
        <begin position="157"/>
        <end position="271"/>
    </location>
</feature>
<proteinExistence type="inferred from homology"/>
<comment type="similarity">
    <text evidence="1">Belongs to the glycosyltransferase 10 family.</text>
</comment>
<dbReference type="Pfam" id="PF00852">
    <property type="entry name" value="Glyco_transf_10"/>
    <property type="match status" value="1"/>
</dbReference>
<keyword evidence="3 6" id="KW-0808">Transferase</keyword>
<dbReference type="OrthoDB" id="9791032at2"/>
<evidence type="ECO:0000256" key="3">
    <source>
        <dbReference type="ARBA" id="ARBA00022679"/>
    </source>
</evidence>
<dbReference type="AlphaFoldDB" id="T1CZE9"/>
<gene>
    <name evidence="6" type="ORF">HFN_1914</name>
</gene>
<evidence type="ECO:0000259" key="4">
    <source>
        <dbReference type="Pfam" id="PF00852"/>
    </source>
</evidence>
<dbReference type="GO" id="GO:0016020">
    <property type="term" value="C:membrane"/>
    <property type="evidence" value="ECO:0007669"/>
    <property type="project" value="InterPro"/>
</dbReference>
<comment type="caution">
    <text evidence="6">The sequence shown here is derived from an EMBL/GenBank/DDBJ whole genome shotgun (WGS) entry which is preliminary data.</text>
</comment>
<evidence type="ECO:0000259" key="5">
    <source>
        <dbReference type="Pfam" id="PF18025"/>
    </source>
</evidence>
<evidence type="ECO:0000313" key="6">
    <source>
        <dbReference type="EMBL" id="GAD18316.1"/>
    </source>
</evidence>
<evidence type="ECO:0000256" key="1">
    <source>
        <dbReference type="ARBA" id="ARBA00008919"/>
    </source>
</evidence>
<dbReference type="InterPro" id="IPR038577">
    <property type="entry name" value="GT10-like_C_sf"/>
</dbReference>
<dbReference type="SUPFAM" id="SSF53756">
    <property type="entry name" value="UDP-Glycosyltransferase/glycogen phosphorylase"/>
    <property type="match status" value="1"/>
</dbReference>
<dbReference type="STRING" id="1325130.HFN_1914"/>
<dbReference type="eggNOG" id="ENOG502Z8NG">
    <property type="taxonomic scope" value="Bacteria"/>
</dbReference>
<sequence>MADSKIKLRYRQMKDTIKIHIVDGCPEYIMHKLQTLYKVEINTENPDFIFYSVFGTEHLKYDCVRIFYTGENLRADFNFCDYAITFDYLIFEDRHLRYPLYLFYASFRDIAKREEINNNLSKTQESIQISDTHKLDTSAPHTMNAKARKYNLNQKLAKRKFCSFVVSNGKAHSIREEFFKSLSAYKKVDSGGKYKNNIGGTPIADKLAFLSEYKFNIAFENSSTNGYLTEKLFDAKAAHSIPIYWGDPTLKNAINSIPPPDNNIIWESYKNLEPQLNKKAFINISDFNSIQEAIDFIIFLDSNDSAYMDMLNEPLLLDTNYATYFDSKLEAFFAHIFSQPKQSAYRRGFGQWRLNIERRYKKAQKVRTIANNLIYPFKSSIKTISNLSKTLKAKFRFCFKS</sequence>
<dbReference type="GO" id="GO:0008417">
    <property type="term" value="F:fucosyltransferase activity"/>
    <property type="evidence" value="ECO:0007669"/>
    <property type="project" value="InterPro"/>
</dbReference>
<name>T1CZE9_9HELI</name>
<dbReference type="PANTHER" id="PTHR11929:SF194">
    <property type="entry name" value="ALPHA-(1,3)-FUCOSYLTRANSFERASE 10"/>
    <property type="match status" value="1"/>
</dbReference>